<dbReference type="InterPro" id="IPR045252">
    <property type="entry name" value="LPCAT1-like"/>
</dbReference>
<keyword evidence="8" id="KW-0443">Lipid metabolism</keyword>
<dbReference type="SUPFAM" id="SSF69593">
    <property type="entry name" value="Glycerol-3-phosphate (1)-acyltransferase"/>
    <property type="match status" value="1"/>
</dbReference>
<evidence type="ECO:0000313" key="16">
    <source>
        <dbReference type="Proteomes" id="UP001465755"/>
    </source>
</evidence>
<evidence type="ECO:0000256" key="2">
    <source>
        <dbReference type="ARBA" id="ARBA00005189"/>
    </source>
</evidence>
<keyword evidence="7 13" id="KW-1133">Transmembrane helix</keyword>
<dbReference type="EMBL" id="JALJOQ010000127">
    <property type="protein sequence ID" value="KAK9795535.1"/>
    <property type="molecule type" value="Genomic_DNA"/>
</dbReference>
<feature type="transmembrane region" description="Helical" evidence="13">
    <location>
        <begin position="45"/>
        <end position="72"/>
    </location>
</feature>
<keyword evidence="11" id="KW-1208">Phospholipid metabolism</keyword>
<feature type="domain" description="Phospholipid/glycerol acyltransferase" evidence="14">
    <location>
        <begin position="124"/>
        <end position="237"/>
    </location>
</feature>
<dbReference type="GO" id="GO:0008654">
    <property type="term" value="P:phospholipid biosynthetic process"/>
    <property type="evidence" value="ECO:0007669"/>
    <property type="project" value="UniProtKB-KW"/>
</dbReference>
<dbReference type="GO" id="GO:0016020">
    <property type="term" value="C:membrane"/>
    <property type="evidence" value="ECO:0007669"/>
    <property type="project" value="UniProtKB-SubCell"/>
</dbReference>
<keyword evidence="12" id="KW-0012">Acyltransferase</keyword>
<sequence length="348" mass="38913">MAHVTAASDQKQDGANDAWKKYDVRKSPFIELQSPFTLREAIKMVILFPFFIPRTVIGISACIVLASLSYIAALGWPLEKPFPKWRRQLVVAASKLARLVLLMLGFNVRIHGWRNVAKGRQIGSLAIFNHSTWVDPILMMWLFAPSGVSKASNADLPLFGTCIKAFQNIYVPRGGKKVTVSGKNISQAIADRAKDRRFPMLCMAPEGTCSHGRCILQFYKGAFVPGVPVLPVLLTYDDSCHNPAWVIVNEGWSWVRMMHQFWNTVEVTILPPYIPSEAEQQDASLYAANVRKLFADKLQVPLVDQSIPEYIALCDQGVRVSWDGRRLIAPPGVLDADDCTDLTRTKQD</sequence>
<evidence type="ECO:0000256" key="13">
    <source>
        <dbReference type="SAM" id="Phobius"/>
    </source>
</evidence>
<evidence type="ECO:0000259" key="14">
    <source>
        <dbReference type="SMART" id="SM00563"/>
    </source>
</evidence>
<dbReference type="Pfam" id="PF01553">
    <property type="entry name" value="Acyltransferase"/>
    <property type="match status" value="1"/>
</dbReference>
<evidence type="ECO:0000256" key="12">
    <source>
        <dbReference type="ARBA" id="ARBA00023315"/>
    </source>
</evidence>
<reference evidence="15 16" key="1">
    <citation type="journal article" date="2024" name="Nat. Commun.">
        <title>Phylogenomics reveals the evolutionary origins of lichenization in chlorophyte algae.</title>
        <authorList>
            <person name="Puginier C."/>
            <person name="Libourel C."/>
            <person name="Otte J."/>
            <person name="Skaloud P."/>
            <person name="Haon M."/>
            <person name="Grisel S."/>
            <person name="Petersen M."/>
            <person name="Berrin J.G."/>
            <person name="Delaux P.M."/>
            <person name="Dal Grande F."/>
            <person name="Keller J."/>
        </authorList>
    </citation>
    <scope>NUCLEOTIDE SEQUENCE [LARGE SCALE GENOMIC DNA]</scope>
    <source>
        <strain evidence="15 16">SAG 2036</strain>
    </source>
</reference>
<keyword evidence="5" id="KW-0808">Transferase</keyword>
<accession>A0AAW1NS05</accession>
<evidence type="ECO:0000256" key="10">
    <source>
        <dbReference type="ARBA" id="ARBA00023209"/>
    </source>
</evidence>
<dbReference type="GO" id="GO:0008374">
    <property type="term" value="F:O-acyltransferase activity"/>
    <property type="evidence" value="ECO:0007669"/>
    <property type="project" value="InterPro"/>
</dbReference>
<evidence type="ECO:0000256" key="5">
    <source>
        <dbReference type="ARBA" id="ARBA00022679"/>
    </source>
</evidence>
<dbReference type="InterPro" id="IPR002123">
    <property type="entry name" value="Plipid/glycerol_acylTrfase"/>
</dbReference>
<comment type="subcellular location">
    <subcellularLocation>
        <location evidence="1">Membrane</location>
    </subcellularLocation>
</comment>
<evidence type="ECO:0000313" key="15">
    <source>
        <dbReference type="EMBL" id="KAK9795535.1"/>
    </source>
</evidence>
<dbReference type="PANTHER" id="PTHR23063:SF59">
    <property type="entry name" value="ACYLTRANSFERASE"/>
    <property type="match status" value="1"/>
</dbReference>
<dbReference type="AlphaFoldDB" id="A0AAW1NS05"/>
<comment type="caution">
    <text evidence="15">The sequence shown here is derived from an EMBL/GenBank/DDBJ whole genome shotgun (WGS) entry which is preliminary data.</text>
</comment>
<keyword evidence="10" id="KW-0594">Phospholipid biosynthesis</keyword>
<evidence type="ECO:0000256" key="11">
    <source>
        <dbReference type="ARBA" id="ARBA00023264"/>
    </source>
</evidence>
<dbReference type="SMART" id="SM00563">
    <property type="entry name" value="PlsC"/>
    <property type="match status" value="1"/>
</dbReference>
<evidence type="ECO:0000256" key="6">
    <source>
        <dbReference type="ARBA" id="ARBA00022692"/>
    </source>
</evidence>
<gene>
    <name evidence="15" type="ORF">WJX73_000181</name>
</gene>
<evidence type="ECO:0000256" key="4">
    <source>
        <dbReference type="ARBA" id="ARBA00022516"/>
    </source>
</evidence>
<dbReference type="Proteomes" id="UP001465755">
    <property type="component" value="Unassembled WGS sequence"/>
</dbReference>
<evidence type="ECO:0000256" key="9">
    <source>
        <dbReference type="ARBA" id="ARBA00023136"/>
    </source>
</evidence>
<name>A0AAW1NS05_9CHLO</name>
<evidence type="ECO:0000256" key="1">
    <source>
        <dbReference type="ARBA" id="ARBA00004370"/>
    </source>
</evidence>
<keyword evidence="16" id="KW-1185">Reference proteome</keyword>
<comment type="similarity">
    <text evidence="3">Belongs to the 1-acyl-sn-glycerol-3-phosphate acyltransferase family.</text>
</comment>
<proteinExistence type="inferred from homology"/>
<keyword evidence="9 13" id="KW-0472">Membrane</keyword>
<feature type="transmembrane region" description="Helical" evidence="13">
    <location>
        <begin position="92"/>
        <end position="110"/>
    </location>
</feature>
<evidence type="ECO:0000256" key="7">
    <source>
        <dbReference type="ARBA" id="ARBA00022989"/>
    </source>
</evidence>
<feature type="transmembrane region" description="Helical" evidence="13">
    <location>
        <begin position="122"/>
        <end position="144"/>
    </location>
</feature>
<organism evidence="15 16">
    <name type="scientific">Symbiochloris irregularis</name>
    <dbReference type="NCBI Taxonomy" id="706552"/>
    <lineage>
        <taxon>Eukaryota</taxon>
        <taxon>Viridiplantae</taxon>
        <taxon>Chlorophyta</taxon>
        <taxon>core chlorophytes</taxon>
        <taxon>Trebouxiophyceae</taxon>
        <taxon>Trebouxiales</taxon>
        <taxon>Trebouxiaceae</taxon>
        <taxon>Symbiochloris</taxon>
    </lineage>
</organism>
<dbReference type="CDD" id="cd07991">
    <property type="entry name" value="LPLAT_LPCAT1-like"/>
    <property type="match status" value="1"/>
</dbReference>
<keyword evidence="4" id="KW-0444">Lipid biosynthesis</keyword>
<evidence type="ECO:0000256" key="3">
    <source>
        <dbReference type="ARBA" id="ARBA00008655"/>
    </source>
</evidence>
<protein>
    <recommendedName>
        <fullName evidence="14">Phospholipid/glycerol acyltransferase domain-containing protein</fullName>
    </recommendedName>
</protein>
<keyword evidence="6 13" id="KW-0812">Transmembrane</keyword>
<comment type="pathway">
    <text evidence="2">Lipid metabolism.</text>
</comment>
<dbReference type="PANTHER" id="PTHR23063">
    <property type="entry name" value="PHOSPHOLIPID ACYLTRANSFERASE"/>
    <property type="match status" value="1"/>
</dbReference>
<evidence type="ECO:0000256" key="8">
    <source>
        <dbReference type="ARBA" id="ARBA00023098"/>
    </source>
</evidence>